<dbReference type="InterPro" id="IPR047618">
    <property type="entry name" value="QOR-like"/>
</dbReference>
<name>A0A2J6R4Q9_HYAVF</name>
<dbReference type="SUPFAM" id="SSF51735">
    <property type="entry name" value="NAD(P)-binding Rossmann-fold domains"/>
    <property type="match status" value="1"/>
</dbReference>
<reference evidence="4 5" key="1">
    <citation type="submission" date="2016-04" db="EMBL/GenBank/DDBJ databases">
        <title>A degradative enzymes factory behind the ericoid mycorrhizal symbiosis.</title>
        <authorList>
            <consortium name="DOE Joint Genome Institute"/>
            <person name="Martino E."/>
            <person name="Morin E."/>
            <person name="Grelet G."/>
            <person name="Kuo A."/>
            <person name="Kohler A."/>
            <person name="Daghino S."/>
            <person name="Barry K."/>
            <person name="Choi C."/>
            <person name="Cichocki N."/>
            <person name="Clum A."/>
            <person name="Copeland A."/>
            <person name="Hainaut M."/>
            <person name="Haridas S."/>
            <person name="Labutti K."/>
            <person name="Lindquist E."/>
            <person name="Lipzen A."/>
            <person name="Khouja H.-R."/>
            <person name="Murat C."/>
            <person name="Ohm R."/>
            <person name="Olson A."/>
            <person name="Spatafora J."/>
            <person name="Veneault-Fourrey C."/>
            <person name="Henrissat B."/>
            <person name="Grigoriev I."/>
            <person name="Martin F."/>
            <person name="Perotto S."/>
        </authorList>
    </citation>
    <scope>NUCLEOTIDE SEQUENCE [LARGE SCALE GENOMIC DNA]</scope>
    <source>
        <strain evidence="4 5">F</strain>
    </source>
</reference>
<feature type="domain" description="Enoyl reductase (ER)" evidence="3">
    <location>
        <begin position="19"/>
        <end position="336"/>
    </location>
</feature>
<dbReference type="InterPro" id="IPR036291">
    <property type="entry name" value="NAD(P)-bd_dom_sf"/>
</dbReference>
<dbReference type="Proteomes" id="UP000235786">
    <property type="component" value="Unassembled WGS sequence"/>
</dbReference>
<organism evidence="4 5">
    <name type="scientific">Hyaloscypha variabilis (strain UAMH 11265 / GT02V1 / F)</name>
    <name type="common">Meliniomyces variabilis</name>
    <dbReference type="NCBI Taxonomy" id="1149755"/>
    <lineage>
        <taxon>Eukaryota</taxon>
        <taxon>Fungi</taxon>
        <taxon>Dikarya</taxon>
        <taxon>Ascomycota</taxon>
        <taxon>Pezizomycotina</taxon>
        <taxon>Leotiomycetes</taxon>
        <taxon>Helotiales</taxon>
        <taxon>Hyaloscyphaceae</taxon>
        <taxon>Hyaloscypha</taxon>
        <taxon>Hyaloscypha variabilis</taxon>
    </lineage>
</organism>
<dbReference type="GO" id="GO:0005829">
    <property type="term" value="C:cytosol"/>
    <property type="evidence" value="ECO:0007669"/>
    <property type="project" value="TreeGrafter"/>
</dbReference>
<dbReference type="InterPro" id="IPR013149">
    <property type="entry name" value="ADH-like_C"/>
</dbReference>
<keyword evidence="2" id="KW-0560">Oxidoreductase</keyword>
<keyword evidence="5" id="KW-1185">Reference proteome</keyword>
<dbReference type="SMART" id="SM00829">
    <property type="entry name" value="PKS_ER"/>
    <property type="match status" value="1"/>
</dbReference>
<proteinExistence type="predicted"/>
<dbReference type="PANTHER" id="PTHR48106:SF13">
    <property type="entry name" value="QUINONE OXIDOREDUCTASE-RELATED"/>
    <property type="match status" value="1"/>
</dbReference>
<evidence type="ECO:0000256" key="1">
    <source>
        <dbReference type="ARBA" id="ARBA00022857"/>
    </source>
</evidence>
<dbReference type="AlphaFoldDB" id="A0A2J6R4Q9"/>
<dbReference type="GO" id="GO:0003960">
    <property type="term" value="F:quinone reductase (NADPH) activity"/>
    <property type="evidence" value="ECO:0007669"/>
    <property type="project" value="InterPro"/>
</dbReference>
<evidence type="ECO:0000313" key="4">
    <source>
        <dbReference type="EMBL" id="PMD33493.1"/>
    </source>
</evidence>
<dbReference type="Gene3D" id="3.90.180.10">
    <property type="entry name" value="Medium-chain alcohol dehydrogenases, catalytic domain"/>
    <property type="match status" value="1"/>
</dbReference>
<evidence type="ECO:0000259" key="3">
    <source>
        <dbReference type="SMART" id="SM00829"/>
    </source>
</evidence>
<dbReference type="GO" id="GO:0070402">
    <property type="term" value="F:NADPH binding"/>
    <property type="evidence" value="ECO:0007669"/>
    <property type="project" value="TreeGrafter"/>
</dbReference>
<evidence type="ECO:0000313" key="5">
    <source>
        <dbReference type="Proteomes" id="UP000235786"/>
    </source>
</evidence>
<protein>
    <submittedName>
        <fullName evidence="4">NAD(P)-binding protein</fullName>
    </submittedName>
</protein>
<dbReference type="Gene3D" id="3.40.50.720">
    <property type="entry name" value="NAD(P)-binding Rossmann-like Domain"/>
    <property type="match status" value="1"/>
</dbReference>
<dbReference type="InterPro" id="IPR011032">
    <property type="entry name" value="GroES-like_sf"/>
</dbReference>
<dbReference type="Pfam" id="PF08240">
    <property type="entry name" value="ADH_N"/>
    <property type="match status" value="1"/>
</dbReference>
<dbReference type="InterPro" id="IPR020843">
    <property type="entry name" value="ER"/>
</dbReference>
<keyword evidence="1" id="KW-0521">NADP</keyword>
<dbReference type="PANTHER" id="PTHR48106">
    <property type="entry name" value="QUINONE OXIDOREDUCTASE PIG3-RELATED"/>
    <property type="match status" value="1"/>
</dbReference>
<dbReference type="Pfam" id="PF00107">
    <property type="entry name" value="ADH_zinc_N"/>
    <property type="match status" value="1"/>
</dbReference>
<dbReference type="InterPro" id="IPR013154">
    <property type="entry name" value="ADH-like_N"/>
</dbReference>
<dbReference type="OrthoDB" id="48317at2759"/>
<dbReference type="CDD" id="cd05286">
    <property type="entry name" value="QOR2"/>
    <property type="match status" value="1"/>
</dbReference>
<dbReference type="SUPFAM" id="SSF50129">
    <property type="entry name" value="GroES-like"/>
    <property type="match status" value="1"/>
</dbReference>
<dbReference type="EMBL" id="KZ613956">
    <property type="protein sequence ID" value="PMD33493.1"/>
    <property type="molecule type" value="Genomic_DNA"/>
</dbReference>
<evidence type="ECO:0000256" key="2">
    <source>
        <dbReference type="ARBA" id="ARBA00023002"/>
    </source>
</evidence>
<dbReference type="STRING" id="1149755.A0A2J6R4Q9"/>
<sequence>MPTTPLPTQMSGVIIESTGGAEVLHYKTDLPIPVPKDDEVLIKNDYAAVNFIDINFRTGRYPSPKPCILGCEGEGTVVSISSNASDSKHGLQLGDRVVWVNPSNGGYADYSVCPISKVARIPNDLDPSVAVACFSQSLTALAFIEKAYVVHEGDWILVQGATGVVASWLCRLLRSVGARVIGTVRSAENVQRATDFGAEFVVIAQDDDVVIQVMEITGGAGVAAVFDGLGKATFDQGLKVLARDGTMVSYGNSSGTVTGFEIERLKEKNLRLMRPSVFGYLRTREEFVGFAEKLFQSMRSMEGQGVGEVGNVIPLQEVKRAHEELEGRKTTGKLLLKI</sequence>
<accession>A0A2J6R4Q9</accession>
<gene>
    <name evidence="4" type="ORF">L207DRAFT_499038</name>
</gene>
<dbReference type="GO" id="GO:0035925">
    <property type="term" value="F:mRNA 3'-UTR AU-rich region binding"/>
    <property type="evidence" value="ECO:0007669"/>
    <property type="project" value="TreeGrafter"/>
</dbReference>